<dbReference type="Pfam" id="PF14580">
    <property type="entry name" value="LRR_9"/>
    <property type="match status" value="1"/>
</dbReference>
<dbReference type="KEGG" id="spu:583469"/>
<dbReference type="GeneID" id="583469"/>
<dbReference type="PROSITE" id="PS51450">
    <property type="entry name" value="LRR"/>
    <property type="match status" value="2"/>
</dbReference>
<feature type="region of interest" description="Disordered" evidence="1">
    <location>
        <begin position="442"/>
        <end position="484"/>
    </location>
</feature>
<dbReference type="EnsemblMetazoa" id="XM_783375">
    <property type="protein sequence ID" value="XP_788468"/>
    <property type="gene ID" value="LOC583469"/>
</dbReference>
<dbReference type="OMA" id="HVVNSIW"/>
<dbReference type="RefSeq" id="XP_788468.2">
    <property type="nucleotide sequence ID" value="XM_783375.5"/>
</dbReference>
<sequence>MNLTMLPATTQINPQQRQPQLLSWLHEQQRPRLLRNIMEKERNKQFLRQAQERGYLQSPTEGSIIKACQEQQQDVKRLEDVLLVRLCGVHLRDVGAVGSCINLRVCNLSGNYIRSFEGLSACKRLVKLDLHGNQINQLPDEKFWAGMKELRAVYLHDNSISRLDYLQAVGATPNLQIMTLYDTPISLKMTYRHHVVNSIWSLKALDNHVVSDEEIIEDAFFGDHFSMLNSSFYINMVLPEKQVASLDDELAHMRAVLQTVSHIQAKHSPVLIIQRYMRGWLTRKAFNIMARTKVWAIVTIQRFWRAHKGLEWKPATHEKKGRAAPPSTAALALVPSKLPSARMPHPKAISPGPAMSSTATETSISRMDYDTYLKNRRPGSKSPTTQSIMERRQRLAELQYGKLLEEKDSITTPSTAEANGRRRANFVAKMRQLHGDLHLASDEDLSFGFGPSETRPGLSRTMGQEYKKPSKPKVKQTKRKKSRTVHEMLRALSDSELLRERSSDEYSDDEEPVVVKFRLAGLRPAVHRLDPVQDILISKREAGQDVRMGLAAAFTHKMRTTEPPRKPVHKKPMNADQKLFARAQGTMGMSSLKAVMQAYRDRETSDKHSAKSDKVAMIREQKTEGKLRAKDFLEEKRLKAMQKRDKEITNISHAYERQANKEIDELEKRRELRSKDSEIKGRVRKENTFSHEFGSQHTSISNALLRHDRQARGEKLLQEKEDFAHAEHKHEMSQRELVHRYLEHRQLMRQAQVAVEKAAHDTRMAQEQNDRVMDARANVSRQKEKARHAQAFYPLPKCATHPVLPPVRREGKPGQWDTLISMYEGRVGNHPAIMGTQ</sequence>
<dbReference type="OrthoDB" id="676979at2759"/>
<reference evidence="2" key="2">
    <citation type="submission" date="2021-01" db="UniProtKB">
        <authorList>
            <consortium name="EnsemblMetazoa"/>
        </authorList>
    </citation>
    <scope>IDENTIFICATION</scope>
</reference>
<dbReference type="Pfam" id="PF00612">
    <property type="entry name" value="IQ"/>
    <property type="match status" value="2"/>
</dbReference>
<evidence type="ECO:0000313" key="2">
    <source>
        <dbReference type="EnsemblMetazoa" id="XP_788468"/>
    </source>
</evidence>
<evidence type="ECO:0000313" key="3">
    <source>
        <dbReference type="Proteomes" id="UP000007110"/>
    </source>
</evidence>
<dbReference type="PANTHER" id="PTHR46723">
    <property type="entry name" value="LEUCINE-RICH REPEAT AND IQ DOMAIN-CONTAINING PROTEIN 3"/>
    <property type="match status" value="1"/>
</dbReference>
<dbReference type="InterPro" id="IPR001611">
    <property type="entry name" value="Leu-rich_rpt"/>
</dbReference>
<protein>
    <recommendedName>
        <fullName evidence="4">Leucine-rich repeat and IQ domain-containing protein 3</fullName>
    </recommendedName>
</protein>
<dbReference type="InParanoid" id="A0A7M7RCK2"/>
<dbReference type="InterPro" id="IPR000048">
    <property type="entry name" value="IQ_motif_EF-hand-BS"/>
</dbReference>
<proteinExistence type="predicted"/>
<dbReference type="PANTHER" id="PTHR46723:SF1">
    <property type="entry name" value="LEUCINE-RICH REPEAT AND IQ DOMAIN-CONTAINING PROTEIN 3"/>
    <property type="match status" value="1"/>
</dbReference>
<keyword evidence="3" id="KW-1185">Reference proteome</keyword>
<dbReference type="InterPro" id="IPR032675">
    <property type="entry name" value="LRR_dom_sf"/>
</dbReference>
<reference evidence="3" key="1">
    <citation type="submission" date="2015-02" db="EMBL/GenBank/DDBJ databases">
        <title>Genome sequencing for Strongylocentrotus purpuratus.</title>
        <authorList>
            <person name="Murali S."/>
            <person name="Liu Y."/>
            <person name="Vee V."/>
            <person name="English A."/>
            <person name="Wang M."/>
            <person name="Skinner E."/>
            <person name="Han Y."/>
            <person name="Muzny D.M."/>
            <person name="Worley K.C."/>
            <person name="Gibbs R.A."/>
        </authorList>
    </citation>
    <scope>NUCLEOTIDE SEQUENCE</scope>
</reference>
<name>A0A7M7RCK2_STRPU</name>
<dbReference type="SUPFAM" id="SSF52058">
    <property type="entry name" value="L domain-like"/>
    <property type="match status" value="1"/>
</dbReference>
<dbReference type="Gene3D" id="3.80.10.10">
    <property type="entry name" value="Ribonuclease Inhibitor"/>
    <property type="match status" value="1"/>
</dbReference>
<feature type="region of interest" description="Disordered" evidence="1">
    <location>
        <begin position="341"/>
        <end position="361"/>
    </location>
</feature>
<accession>A0A7M7RCK2</accession>
<dbReference type="CTD" id="127255"/>
<evidence type="ECO:0008006" key="4">
    <source>
        <dbReference type="Google" id="ProtNLM"/>
    </source>
</evidence>
<dbReference type="Proteomes" id="UP000007110">
    <property type="component" value="Unassembled WGS sequence"/>
</dbReference>
<dbReference type="InterPro" id="IPR052859">
    <property type="entry name" value="LRR-IQ_domain_protein"/>
</dbReference>
<dbReference type="PROSITE" id="PS50096">
    <property type="entry name" value="IQ"/>
    <property type="match status" value="1"/>
</dbReference>
<organism evidence="2 3">
    <name type="scientific">Strongylocentrotus purpuratus</name>
    <name type="common">Purple sea urchin</name>
    <dbReference type="NCBI Taxonomy" id="7668"/>
    <lineage>
        <taxon>Eukaryota</taxon>
        <taxon>Metazoa</taxon>
        <taxon>Echinodermata</taxon>
        <taxon>Eleutherozoa</taxon>
        <taxon>Echinozoa</taxon>
        <taxon>Echinoidea</taxon>
        <taxon>Euechinoidea</taxon>
        <taxon>Echinacea</taxon>
        <taxon>Camarodonta</taxon>
        <taxon>Echinidea</taxon>
        <taxon>Strongylocentrotidae</taxon>
        <taxon>Strongylocentrotus</taxon>
    </lineage>
</organism>
<feature type="compositionally biased region" description="Basic residues" evidence="1">
    <location>
        <begin position="469"/>
        <end position="483"/>
    </location>
</feature>
<evidence type="ECO:0000256" key="1">
    <source>
        <dbReference type="SAM" id="MobiDB-lite"/>
    </source>
</evidence>
<dbReference type="Gene3D" id="1.20.5.190">
    <property type="match status" value="1"/>
</dbReference>
<dbReference type="AlphaFoldDB" id="A0A7M7RCK2"/>